<keyword evidence="1" id="KW-0472">Membrane</keyword>
<gene>
    <name evidence="2" type="ORF">CV103_02040</name>
</gene>
<protein>
    <submittedName>
        <fullName evidence="2">Uncharacterized protein</fullName>
    </submittedName>
</protein>
<dbReference type="AlphaFoldDB" id="A0A2T4I7Q4"/>
<keyword evidence="1" id="KW-0812">Transmembrane</keyword>
<feature type="transmembrane region" description="Helical" evidence="1">
    <location>
        <begin position="71"/>
        <end position="94"/>
    </location>
</feature>
<organism evidence="2 3">
    <name type="scientific">Edaphosphingomonas fennica</name>
    <dbReference type="NCBI Taxonomy" id="114404"/>
    <lineage>
        <taxon>Bacteria</taxon>
        <taxon>Pseudomonadati</taxon>
        <taxon>Pseudomonadota</taxon>
        <taxon>Alphaproteobacteria</taxon>
        <taxon>Sphingomonadales</taxon>
        <taxon>Rhizorhabdaceae</taxon>
        <taxon>Edaphosphingomonas</taxon>
    </lineage>
</organism>
<accession>A0A2T4I7Q4</accession>
<keyword evidence="3" id="KW-1185">Reference proteome</keyword>
<dbReference type="EMBL" id="PHHF01000008">
    <property type="protein sequence ID" value="PTD27309.1"/>
    <property type="molecule type" value="Genomic_DNA"/>
</dbReference>
<keyword evidence="1" id="KW-1133">Transmembrane helix</keyword>
<reference evidence="2 3" key="1">
    <citation type="submission" date="2017-11" db="EMBL/GenBank/DDBJ databases">
        <title>Sphingomonas oleivorans sp. nov., isolated from oil-contaminated soil.</title>
        <authorList>
            <person name="Wang L."/>
            <person name="Chen L."/>
        </authorList>
    </citation>
    <scope>NUCLEOTIDE SEQUENCE [LARGE SCALE GENOMIC DNA]</scope>
    <source>
        <strain evidence="2 3">K101</strain>
    </source>
</reference>
<evidence type="ECO:0000313" key="3">
    <source>
        <dbReference type="Proteomes" id="UP000241206"/>
    </source>
</evidence>
<evidence type="ECO:0000256" key="1">
    <source>
        <dbReference type="SAM" id="Phobius"/>
    </source>
</evidence>
<comment type="caution">
    <text evidence="2">The sequence shown here is derived from an EMBL/GenBank/DDBJ whole genome shotgun (WGS) entry which is preliminary data.</text>
</comment>
<evidence type="ECO:0000313" key="2">
    <source>
        <dbReference type="EMBL" id="PTD27309.1"/>
    </source>
</evidence>
<name>A0A2T4I7Q4_9SPHN</name>
<proteinExistence type="predicted"/>
<sequence>MVGTETGMNKRTDGKAFDPATAVEFTAPINADAADADIVANAPATGPEPATPEAAGPATAGRRRLSGLKAALPYGIAALATFASLVATIGLVIASRNAAEAGQRIAALERAVDGLSTTPLPIAERAAPLHPALPPTAADMPADEAGAPATAAQMRAALDDFRRDLVRYQALGSNAAWVDAIRDAQAELANRINSIAEKVDRIDRRINGGRPALPAADRARPS</sequence>
<dbReference type="Proteomes" id="UP000241206">
    <property type="component" value="Unassembled WGS sequence"/>
</dbReference>